<dbReference type="InterPro" id="IPR050763">
    <property type="entry name" value="ABC_transporter_ATP-binding"/>
</dbReference>
<comment type="caution">
    <text evidence="6">The sequence shown here is derived from an EMBL/GenBank/DDBJ whole genome shotgun (WGS) entry which is preliminary data.</text>
</comment>
<dbReference type="AlphaFoldDB" id="A0AAW5BZA1"/>
<dbReference type="Pfam" id="PF00005">
    <property type="entry name" value="ABC_tran"/>
    <property type="match status" value="1"/>
</dbReference>
<dbReference type="InterPro" id="IPR017871">
    <property type="entry name" value="ABC_transporter-like_CS"/>
</dbReference>
<dbReference type="RefSeq" id="WP_118711901.1">
    <property type="nucleotide sequence ID" value="NZ_JAJCID010000037.1"/>
</dbReference>
<evidence type="ECO:0000259" key="5">
    <source>
        <dbReference type="PROSITE" id="PS50893"/>
    </source>
</evidence>
<dbReference type="InterPro" id="IPR003439">
    <property type="entry name" value="ABC_transporter-like_ATP-bd"/>
</dbReference>
<dbReference type="EMBL" id="JAKNGE010000041">
    <property type="protein sequence ID" value="MCG4748683.1"/>
    <property type="molecule type" value="Genomic_DNA"/>
</dbReference>
<dbReference type="InterPro" id="IPR027417">
    <property type="entry name" value="P-loop_NTPase"/>
</dbReference>
<keyword evidence="4 6" id="KW-0067">ATP-binding</keyword>
<evidence type="ECO:0000256" key="4">
    <source>
        <dbReference type="ARBA" id="ARBA00022840"/>
    </source>
</evidence>
<reference evidence="6" key="1">
    <citation type="submission" date="2022-01" db="EMBL/GenBank/DDBJ databases">
        <title>Collection of gut derived symbiotic bacterial strains cultured from healthy donors.</title>
        <authorList>
            <person name="Lin H."/>
            <person name="Kohout C."/>
            <person name="Waligurski E."/>
            <person name="Pamer E.G."/>
        </authorList>
    </citation>
    <scope>NUCLEOTIDE SEQUENCE</scope>
    <source>
        <strain evidence="6">DFI.6.55</strain>
    </source>
</reference>
<dbReference type="SUPFAM" id="SSF52540">
    <property type="entry name" value="P-loop containing nucleoside triphosphate hydrolases"/>
    <property type="match status" value="1"/>
</dbReference>
<evidence type="ECO:0000256" key="3">
    <source>
        <dbReference type="ARBA" id="ARBA00022741"/>
    </source>
</evidence>
<name>A0AAW5BZA1_9FIRM</name>
<dbReference type="PROSITE" id="PS00211">
    <property type="entry name" value="ABC_TRANSPORTER_1"/>
    <property type="match status" value="1"/>
</dbReference>
<dbReference type="GO" id="GO:0016887">
    <property type="term" value="F:ATP hydrolysis activity"/>
    <property type="evidence" value="ECO:0007669"/>
    <property type="project" value="InterPro"/>
</dbReference>
<keyword evidence="2" id="KW-0813">Transport</keyword>
<feature type="domain" description="ABC transporter" evidence="5">
    <location>
        <begin position="2"/>
        <end position="232"/>
    </location>
</feature>
<comment type="similarity">
    <text evidence="1">Belongs to the ABC transporter superfamily.</text>
</comment>
<evidence type="ECO:0000313" key="7">
    <source>
        <dbReference type="Proteomes" id="UP001299608"/>
    </source>
</evidence>
<evidence type="ECO:0000256" key="2">
    <source>
        <dbReference type="ARBA" id="ARBA00022448"/>
    </source>
</evidence>
<evidence type="ECO:0000256" key="1">
    <source>
        <dbReference type="ARBA" id="ARBA00005417"/>
    </source>
</evidence>
<proteinExistence type="inferred from homology"/>
<protein>
    <submittedName>
        <fullName evidence="6">ABC transporter ATP-binding protein</fullName>
    </submittedName>
</protein>
<organism evidence="6 7">
    <name type="scientific">Enterocloster aldenensis</name>
    <dbReference type="NCBI Taxonomy" id="358742"/>
    <lineage>
        <taxon>Bacteria</taxon>
        <taxon>Bacillati</taxon>
        <taxon>Bacillota</taxon>
        <taxon>Clostridia</taxon>
        <taxon>Lachnospirales</taxon>
        <taxon>Lachnospiraceae</taxon>
        <taxon>Enterocloster</taxon>
    </lineage>
</organism>
<dbReference type="SMART" id="SM00382">
    <property type="entry name" value="AAA"/>
    <property type="match status" value="1"/>
</dbReference>
<dbReference type="PROSITE" id="PS50893">
    <property type="entry name" value="ABC_TRANSPORTER_2"/>
    <property type="match status" value="1"/>
</dbReference>
<keyword evidence="3" id="KW-0547">Nucleotide-binding</keyword>
<dbReference type="Gene3D" id="3.40.50.300">
    <property type="entry name" value="P-loop containing nucleotide triphosphate hydrolases"/>
    <property type="match status" value="1"/>
</dbReference>
<evidence type="ECO:0000313" key="6">
    <source>
        <dbReference type="EMBL" id="MCG4748683.1"/>
    </source>
</evidence>
<accession>A0AAW5BZA1</accession>
<dbReference type="Proteomes" id="UP001299608">
    <property type="component" value="Unassembled WGS sequence"/>
</dbReference>
<dbReference type="InterPro" id="IPR003593">
    <property type="entry name" value="AAA+_ATPase"/>
</dbReference>
<gene>
    <name evidence="6" type="ORF">L0N08_25035</name>
</gene>
<dbReference type="GO" id="GO:0005524">
    <property type="term" value="F:ATP binding"/>
    <property type="evidence" value="ECO:0007669"/>
    <property type="project" value="UniProtKB-KW"/>
</dbReference>
<dbReference type="PANTHER" id="PTHR42711:SF5">
    <property type="entry name" value="ABC TRANSPORTER ATP-BINDING PROTEIN NATA"/>
    <property type="match status" value="1"/>
</dbReference>
<dbReference type="PANTHER" id="PTHR42711">
    <property type="entry name" value="ABC TRANSPORTER ATP-BINDING PROTEIN"/>
    <property type="match status" value="1"/>
</dbReference>
<sequence length="282" mass="31463">MIVCDCLHKKFGTVTAVDGVSMEIKDGTFLGLLGPNGAGKTTLMRMMTGLLMPDTGTVMFDGQPMDRNAVAVKQAIGVTSQHMNLDKELTVEENMEFAGRLYRMGKADIAASTDRLLSFLGLESVRRRVAQGLSGGMKRKLMIAKALIHDPRYLFLDEPTVGIDPNARRDIWDFLRMQHKEGKTILLTTHYIEEAQHLCDDVMLIDGGRIFREDTPQGLIAEIGPYKVEYEGENERMRSEFFKNLPEAKARAALLDVPCSVLPSTLEDVFFHHTSKGVGGWR</sequence>